<dbReference type="AlphaFoldDB" id="A0A8H5F7T1"/>
<keyword evidence="3 7" id="KW-0812">Transmembrane</keyword>
<feature type="transmembrane region" description="Helical" evidence="7">
    <location>
        <begin position="401"/>
        <end position="422"/>
    </location>
</feature>
<accession>A0A8H5F7T1</accession>
<keyword evidence="10" id="KW-1185">Reference proteome</keyword>
<feature type="region of interest" description="Disordered" evidence="6">
    <location>
        <begin position="134"/>
        <end position="189"/>
    </location>
</feature>
<dbReference type="PANTHER" id="PTHR22950:SF666">
    <property type="entry name" value="VACUOLAR AMINO ACID TRANSPORTER 4"/>
    <property type="match status" value="1"/>
</dbReference>
<feature type="transmembrane region" description="Helical" evidence="7">
    <location>
        <begin position="674"/>
        <end position="691"/>
    </location>
</feature>
<evidence type="ECO:0000256" key="4">
    <source>
        <dbReference type="ARBA" id="ARBA00022989"/>
    </source>
</evidence>
<feature type="compositionally biased region" description="Acidic residues" evidence="6">
    <location>
        <begin position="309"/>
        <end position="323"/>
    </location>
</feature>
<feature type="region of interest" description="Disordered" evidence="6">
    <location>
        <begin position="309"/>
        <end position="366"/>
    </location>
</feature>
<dbReference type="Proteomes" id="UP000567179">
    <property type="component" value="Unassembled WGS sequence"/>
</dbReference>
<evidence type="ECO:0000256" key="3">
    <source>
        <dbReference type="ARBA" id="ARBA00022692"/>
    </source>
</evidence>
<feature type="region of interest" description="Disordered" evidence="6">
    <location>
        <begin position="1"/>
        <end position="106"/>
    </location>
</feature>
<feature type="transmembrane region" description="Helical" evidence="7">
    <location>
        <begin position="443"/>
        <end position="465"/>
    </location>
</feature>
<organism evidence="9 10">
    <name type="scientific">Psilocybe cf. subviscida</name>
    <dbReference type="NCBI Taxonomy" id="2480587"/>
    <lineage>
        <taxon>Eukaryota</taxon>
        <taxon>Fungi</taxon>
        <taxon>Dikarya</taxon>
        <taxon>Basidiomycota</taxon>
        <taxon>Agaricomycotina</taxon>
        <taxon>Agaricomycetes</taxon>
        <taxon>Agaricomycetidae</taxon>
        <taxon>Agaricales</taxon>
        <taxon>Agaricineae</taxon>
        <taxon>Strophariaceae</taxon>
        <taxon>Psilocybe</taxon>
    </lineage>
</organism>
<dbReference type="GO" id="GO:0005774">
    <property type="term" value="C:vacuolar membrane"/>
    <property type="evidence" value="ECO:0007669"/>
    <property type="project" value="TreeGrafter"/>
</dbReference>
<comment type="caution">
    <text evidence="9">The sequence shown here is derived from an EMBL/GenBank/DDBJ whole genome shotgun (WGS) entry which is preliminary data.</text>
</comment>
<evidence type="ECO:0000256" key="6">
    <source>
        <dbReference type="SAM" id="MobiDB-lite"/>
    </source>
</evidence>
<feature type="compositionally biased region" description="Polar residues" evidence="6">
    <location>
        <begin position="145"/>
        <end position="165"/>
    </location>
</feature>
<dbReference type="OrthoDB" id="1684102at2759"/>
<feature type="transmembrane region" description="Helical" evidence="7">
    <location>
        <begin position="697"/>
        <end position="718"/>
    </location>
</feature>
<feature type="domain" description="Amino acid transporter transmembrane" evidence="8">
    <location>
        <begin position="369"/>
        <end position="751"/>
    </location>
</feature>
<gene>
    <name evidence="9" type="ORF">D9619_004370</name>
</gene>
<sequence>MSSPSQPLNIRGRKAPNTTDADGVPASFTPSVSGTPDLRALRAGYVGTPPLPNIPPRLSATPASSRRDSTSLHPPEGSSPRRPVVLSPGSVVGGISASASARSATPLPAPEIAAQVEDFKPEDKAKVVGRHLVPHEHRAKPGQEGESSAADTPSGESESGQTLSRRSSDGIGRPKPRRDESVSFPIPYHAPGADVTWGNSAKLYDSQSCAIFISYLTPNSTSNFGKVGHDIYKWHTDQRRAAGRPRASSFAGSTRAPHPAFEHIHEPGGFRRNYVLLRANEQGAMEPPQMLNNFIDFLLLYGHFAGEDLEEDEEDDKDDDEESGITAEEVAAGHFEPTETTSLLASPDLNRSRSRTRRKRGNSVARQGTATVTQAVMMLLKSFVGTGVLFLGRAFLNGGLLFSIVTFTFIAAVSLYSFLLLVKTKFVVSGSFGDIGGTLYGPWMRYLILGSIVVSQLGFVAAYTIFVAENLQAFVLGATNCLRLIPVKFFIVLQLVVFLPLVLVRDLTKLSSTALLADAFILAGLIYIFGSEISIIADRGVAEVQMFNPKDFSLFIGTAVFSFEGIGLVIPITDSMKEPHKFPKALAGVMTFLLLLFGGAGALGYLTFGSEVQTVILVNLNPRSKMVQGVQFIYACAILLSVPLQLFPAVRILENGLFTRSGKTDSRVKWQKNSFRFGMVLVCTVVSWVGANDLDKFVAFVGCFACVPLCYVYPAMLHYKACSRTRKQKAADIALIIFGLIAAAYTTTQTIKLMLEPAPIGDSPNGICDPGHLKY</sequence>
<dbReference type="Pfam" id="PF01490">
    <property type="entry name" value="Aa_trans"/>
    <property type="match status" value="1"/>
</dbReference>
<name>A0A8H5F7T1_9AGAR</name>
<feature type="transmembrane region" description="Helical" evidence="7">
    <location>
        <begin position="632"/>
        <end position="653"/>
    </location>
</feature>
<evidence type="ECO:0000256" key="5">
    <source>
        <dbReference type="ARBA" id="ARBA00023136"/>
    </source>
</evidence>
<keyword evidence="4 7" id="KW-1133">Transmembrane helix</keyword>
<dbReference type="GO" id="GO:0015179">
    <property type="term" value="F:L-amino acid transmembrane transporter activity"/>
    <property type="evidence" value="ECO:0007669"/>
    <property type="project" value="TreeGrafter"/>
</dbReference>
<feature type="transmembrane region" description="Helical" evidence="7">
    <location>
        <begin position="485"/>
        <end position="503"/>
    </location>
</feature>
<evidence type="ECO:0000256" key="1">
    <source>
        <dbReference type="ARBA" id="ARBA00004141"/>
    </source>
</evidence>
<feature type="compositionally biased region" description="Basic residues" evidence="6">
    <location>
        <begin position="352"/>
        <end position="361"/>
    </location>
</feature>
<keyword evidence="5 7" id="KW-0472">Membrane</keyword>
<proteinExistence type="inferred from homology"/>
<feature type="transmembrane region" description="Helical" evidence="7">
    <location>
        <begin position="585"/>
        <end position="608"/>
    </location>
</feature>
<feature type="transmembrane region" description="Helical" evidence="7">
    <location>
        <begin position="515"/>
        <end position="537"/>
    </location>
</feature>
<evidence type="ECO:0000256" key="7">
    <source>
        <dbReference type="SAM" id="Phobius"/>
    </source>
</evidence>
<comment type="similarity">
    <text evidence="2">Belongs to the amino acid/polyamine transporter 2 family.</text>
</comment>
<feature type="compositionally biased region" description="Basic and acidic residues" evidence="6">
    <location>
        <begin position="134"/>
        <end position="143"/>
    </location>
</feature>
<dbReference type="InterPro" id="IPR013057">
    <property type="entry name" value="AA_transpt_TM"/>
</dbReference>
<dbReference type="EMBL" id="JAACJJ010000014">
    <property type="protein sequence ID" value="KAF5326876.1"/>
    <property type="molecule type" value="Genomic_DNA"/>
</dbReference>
<evidence type="ECO:0000313" key="9">
    <source>
        <dbReference type="EMBL" id="KAF5326876.1"/>
    </source>
</evidence>
<feature type="region of interest" description="Disordered" evidence="6">
    <location>
        <begin position="238"/>
        <end position="264"/>
    </location>
</feature>
<dbReference type="PANTHER" id="PTHR22950">
    <property type="entry name" value="AMINO ACID TRANSPORTER"/>
    <property type="match status" value="1"/>
</dbReference>
<evidence type="ECO:0000313" key="10">
    <source>
        <dbReference type="Proteomes" id="UP000567179"/>
    </source>
</evidence>
<feature type="transmembrane region" description="Helical" evidence="7">
    <location>
        <begin position="730"/>
        <end position="747"/>
    </location>
</feature>
<comment type="subcellular location">
    <subcellularLocation>
        <location evidence="1">Membrane</location>
        <topology evidence="1">Multi-pass membrane protein</topology>
    </subcellularLocation>
</comment>
<evidence type="ECO:0000256" key="2">
    <source>
        <dbReference type="ARBA" id="ARBA00008066"/>
    </source>
</evidence>
<protein>
    <recommendedName>
        <fullName evidence="8">Amino acid transporter transmembrane domain-containing protein</fullName>
    </recommendedName>
</protein>
<evidence type="ECO:0000259" key="8">
    <source>
        <dbReference type="Pfam" id="PF01490"/>
    </source>
</evidence>
<feature type="compositionally biased region" description="Low complexity" evidence="6">
    <location>
        <begin position="78"/>
        <end position="106"/>
    </location>
</feature>
<feature type="transmembrane region" description="Helical" evidence="7">
    <location>
        <begin position="552"/>
        <end position="573"/>
    </location>
</feature>
<reference evidence="9 10" key="1">
    <citation type="journal article" date="2020" name="ISME J.">
        <title>Uncovering the hidden diversity of litter-decomposition mechanisms in mushroom-forming fungi.</title>
        <authorList>
            <person name="Floudas D."/>
            <person name="Bentzer J."/>
            <person name="Ahren D."/>
            <person name="Johansson T."/>
            <person name="Persson P."/>
            <person name="Tunlid A."/>
        </authorList>
    </citation>
    <scope>NUCLEOTIDE SEQUENCE [LARGE SCALE GENOMIC DNA]</scope>
    <source>
        <strain evidence="9 10">CBS 101986</strain>
    </source>
</reference>